<evidence type="ECO:0000313" key="3">
    <source>
        <dbReference type="Proteomes" id="UP000326950"/>
    </source>
</evidence>
<dbReference type="OrthoDB" id="4497990at2759"/>
<name>A0A5N6V3M6_ASPTM</name>
<evidence type="ECO:0000313" key="2">
    <source>
        <dbReference type="EMBL" id="KAE8165220.1"/>
    </source>
</evidence>
<dbReference type="Proteomes" id="UP000326950">
    <property type="component" value="Unassembled WGS sequence"/>
</dbReference>
<dbReference type="AlphaFoldDB" id="A0A5N6V3M6"/>
<feature type="signal peptide" evidence="1">
    <location>
        <begin position="1"/>
        <end position="18"/>
    </location>
</feature>
<reference evidence="2 3" key="1">
    <citation type="submission" date="2019-04" db="EMBL/GenBank/DDBJ databases">
        <title>Friends and foes A comparative genomics study of 23 Aspergillus species from section Flavi.</title>
        <authorList>
            <consortium name="DOE Joint Genome Institute"/>
            <person name="Kjaerbolling I."/>
            <person name="Vesth T."/>
            <person name="Frisvad J.C."/>
            <person name="Nybo J.L."/>
            <person name="Theobald S."/>
            <person name="Kildgaard S."/>
            <person name="Isbrandt T."/>
            <person name="Kuo A."/>
            <person name="Sato A."/>
            <person name="Lyhne E.K."/>
            <person name="Kogle M.E."/>
            <person name="Wiebenga A."/>
            <person name="Kun R.S."/>
            <person name="Lubbers R.J."/>
            <person name="Makela M.R."/>
            <person name="Barry K."/>
            <person name="Chovatia M."/>
            <person name="Clum A."/>
            <person name="Daum C."/>
            <person name="Haridas S."/>
            <person name="He G."/>
            <person name="LaButti K."/>
            <person name="Lipzen A."/>
            <person name="Mondo S."/>
            <person name="Riley R."/>
            <person name="Salamov A."/>
            <person name="Simmons B.A."/>
            <person name="Magnuson J.K."/>
            <person name="Henrissat B."/>
            <person name="Mortensen U.H."/>
            <person name="Larsen T.O."/>
            <person name="Devries R.P."/>
            <person name="Grigoriev I.V."/>
            <person name="Machida M."/>
            <person name="Baker S.E."/>
            <person name="Andersen M.R."/>
        </authorList>
    </citation>
    <scope>NUCLEOTIDE SEQUENCE [LARGE SCALE GENOMIC DNA]</scope>
    <source>
        <strain evidence="2 3">CBS 117626</strain>
    </source>
</reference>
<evidence type="ECO:0008006" key="4">
    <source>
        <dbReference type="Google" id="ProtNLM"/>
    </source>
</evidence>
<sequence>MYLAKVIPIALLTTLAAASSSAYLEARGYTACQDAEMGLDRAIVVFSSRSNGLGAQPPNELPSLIQQLNAESQRVKKLCSQITGLLDKQHQDQVNAENNADTEAWLCKSGGKHNP</sequence>
<keyword evidence="1" id="KW-0732">Signal</keyword>
<protein>
    <recommendedName>
        <fullName evidence="4">Secreted protein</fullName>
    </recommendedName>
</protein>
<feature type="chain" id="PRO_5024889871" description="Secreted protein" evidence="1">
    <location>
        <begin position="19"/>
        <end position="115"/>
    </location>
</feature>
<keyword evidence="3" id="KW-1185">Reference proteome</keyword>
<evidence type="ECO:0000256" key="1">
    <source>
        <dbReference type="SAM" id="SignalP"/>
    </source>
</evidence>
<proteinExistence type="predicted"/>
<dbReference type="EMBL" id="ML738602">
    <property type="protein sequence ID" value="KAE8165220.1"/>
    <property type="molecule type" value="Genomic_DNA"/>
</dbReference>
<gene>
    <name evidence="2" type="ORF">BDV40DRAFT_297816</name>
</gene>
<accession>A0A5N6V3M6</accession>
<organism evidence="2 3">
    <name type="scientific">Aspergillus tamarii</name>
    <dbReference type="NCBI Taxonomy" id="41984"/>
    <lineage>
        <taxon>Eukaryota</taxon>
        <taxon>Fungi</taxon>
        <taxon>Dikarya</taxon>
        <taxon>Ascomycota</taxon>
        <taxon>Pezizomycotina</taxon>
        <taxon>Eurotiomycetes</taxon>
        <taxon>Eurotiomycetidae</taxon>
        <taxon>Eurotiales</taxon>
        <taxon>Aspergillaceae</taxon>
        <taxon>Aspergillus</taxon>
        <taxon>Aspergillus subgen. Circumdati</taxon>
    </lineage>
</organism>